<dbReference type="KEGG" id="pda:103701261"/>
<dbReference type="CDD" id="cd11299">
    <property type="entry name" value="O-FucT_plant"/>
    <property type="match status" value="1"/>
</dbReference>
<keyword evidence="8" id="KW-1185">Reference proteome</keyword>
<reference evidence="8" key="1">
    <citation type="journal article" date="2019" name="Nat. Commun.">
        <title>Genome-wide association mapping of date palm fruit traits.</title>
        <authorList>
            <person name="Hazzouri K.M."/>
            <person name="Gros-Balthazard M."/>
            <person name="Flowers J.M."/>
            <person name="Copetti D."/>
            <person name="Lemansour A."/>
            <person name="Lebrun M."/>
            <person name="Masmoudi K."/>
            <person name="Ferrand S."/>
            <person name="Dhar M.I."/>
            <person name="Fresquez Z.A."/>
            <person name="Rosas U."/>
            <person name="Zhang J."/>
            <person name="Talag J."/>
            <person name="Lee S."/>
            <person name="Kudrna D."/>
            <person name="Powell R.F."/>
            <person name="Leitch I.J."/>
            <person name="Krueger R.R."/>
            <person name="Wing R.A."/>
            <person name="Amiri K.M.A."/>
            <person name="Purugganan M.D."/>
        </authorList>
    </citation>
    <scope>NUCLEOTIDE SEQUENCE [LARGE SCALE GENOMIC DNA]</scope>
    <source>
        <strain evidence="8">cv. Khalas</strain>
    </source>
</reference>
<name>A0A8B8J0Y9_PHODC</name>
<dbReference type="GO" id="GO:0006004">
    <property type="term" value="P:fucose metabolic process"/>
    <property type="evidence" value="ECO:0007669"/>
    <property type="project" value="UniProtKB-KW"/>
</dbReference>
<dbReference type="PANTHER" id="PTHR31288:SF8">
    <property type="entry name" value="O-FUCOSYLTRANSFERASE 10-RELATED"/>
    <property type="match status" value="1"/>
</dbReference>
<dbReference type="GO" id="GO:0016757">
    <property type="term" value="F:glycosyltransferase activity"/>
    <property type="evidence" value="ECO:0007669"/>
    <property type="project" value="UniProtKB-KW"/>
</dbReference>
<evidence type="ECO:0000256" key="6">
    <source>
        <dbReference type="ARBA" id="ARBA00030350"/>
    </source>
</evidence>
<dbReference type="Proteomes" id="UP000228380">
    <property type="component" value="Chromosome 14"/>
</dbReference>
<organism evidence="8 9">
    <name type="scientific">Phoenix dactylifera</name>
    <name type="common">Date palm</name>
    <dbReference type="NCBI Taxonomy" id="42345"/>
    <lineage>
        <taxon>Eukaryota</taxon>
        <taxon>Viridiplantae</taxon>
        <taxon>Streptophyta</taxon>
        <taxon>Embryophyta</taxon>
        <taxon>Tracheophyta</taxon>
        <taxon>Spermatophyta</taxon>
        <taxon>Magnoliopsida</taxon>
        <taxon>Liliopsida</taxon>
        <taxon>Arecaceae</taxon>
        <taxon>Coryphoideae</taxon>
        <taxon>Phoeniceae</taxon>
        <taxon>Phoenix</taxon>
    </lineage>
</organism>
<keyword evidence="7" id="KW-0812">Transmembrane</keyword>
<gene>
    <name evidence="9" type="primary">LOC103701261</name>
</gene>
<keyword evidence="4" id="KW-0294">Fucose metabolism</keyword>
<protein>
    <recommendedName>
        <fullName evidence="6">O-fucosyltransferase family protein</fullName>
    </recommendedName>
</protein>
<dbReference type="AlphaFoldDB" id="A0A8B8J0Y9"/>
<evidence type="ECO:0000313" key="9">
    <source>
        <dbReference type="RefSeq" id="XP_026658098.2"/>
    </source>
</evidence>
<evidence type="ECO:0000256" key="7">
    <source>
        <dbReference type="SAM" id="Phobius"/>
    </source>
</evidence>
<comment type="similarity">
    <text evidence="1">Belongs to the glycosyltransferase GT106 family.</text>
</comment>
<evidence type="ECO:0000256" key="3">
    <source>
        <dbReference type="ARBA" id="ARBA00022679"/>
    </source>
</evidence>
<accession>A0A8B8J0Y9</accession>
<keyword evidence="7" id="KW-0472">Membrane</keyword>
<evidence type="ECO:0000256" key="5">
    <source>
        <dbReference type="ARBA" id="ARBA00023277"/>
    </source>
</evidence>
<keyword evidence="7" id="KW-1133">Transmembrane helix</keyword>
<dbReference type="RefSeq" id="XP_026658098.2">
    <property type="nucleotide sequence ID" value="XM_026802297.2"/>
</dbReference>
<dbReference type="Pfam" id="PF10250">
    <property type="entry name" value="O-FucT"/>
    <property type="match status" value="1"/>
</dbReference>
<dbReference type="PANTHER" id="PTHR31288">
    <property type="entry name" value="O-FUCOSYLTRANSFERASE FAMILY PROTEIN"/>
    <property type="match status" value="1"/>
</dbReference>
<evidence type="ECO:0000256" key="1">
    <source>
        <dbReference type="ARBA" id="ARBA00007737"/>
    </source>
</evidence>
<evidence type="ECO:0000313" key="8">
    <source>
        <dbReference type="Proteomes" id="UP000228380"/>
    </source>
</evidence>
<dbReference type="PIRSF" id="PIRSF009360">
    <property type="entry name" value="UCP009360"/>
    <property type="match status" value="1"/>
</dbReference>
<keyword evidence="5" id="KW-0119">Carbohydrate metabolism</keyword>
<sequence>MAWTAVMKAKTCSLPLRAPHCRRALRFKARDDSSESSAAVELLCRLRMRVFFLVVMLYVVGFLLCAGGVSILMHPAAAPGSVYRSPELFKKLWPEMQLDNSSGVDLNAVWKHGRRLKQWKPCTNSSLEHTGSAAPSGYLIVDANGGLNQQRSSICNAVALAGLLNAILIIPQFHFHNIWMDPSKFGDIYDEDHFIRTLDGHVWVVRRLPETVMERFGNNISNIPNLKVKAWVPISYYLNEASPVLREQGVIRISPFANRLAIETPPDIQSLRCLANYKALRFSVPIVTIAKKLVERMVEKSSNNGGKYVAVHLRFEEDMVAFSCCVYGGGMTEKFEMDSARQRGWREKFKQRGHCSSPGLKRMNGKCPLTPLEVGMMLRGMGFNNNTPVYLASGKIYKADRNLATLLQLFPLLQTKESLATPEELAPFQGYSSRLAALDYTVCLYSEVFVTTQGGNFPHFMMGHRRFLYNGHAKTIKPDKQKLAVLLHDTSISWKVFKEEMETMLRESNRKGVMFRKSKQSIYAYPSPDCTCHQDLIDSTSLPTYLNH</sequence>
<evidence type="ECO:0000256" key="4">
    <source>
        <dbReference type="ARBA" id="ARBA00023253"/>
    </source>
</evidence>
<proteinExistence type="inferred from homology"/>
<evidence type="ECO:0000256" key="2">
    <source>
        <dbReference type="ARBA" id="ARBA00022676"/>
    </source>
</evidence>
<dbReference type="OrthoDB" id="1892656at2759"/>
<feature type="transmembrane region" description="Helical" evidence="7">
    <location>
        <begin position="50"/>
        <end position="73"/>
    </location>
</feature>
<keyword evidence="3" id="KW-0808">Transferase</keyword>
<dbReference type="InterPro" id="IPR024709">
    <property type="entry name" value="FucosylTrfase_pln"/>
</dbReference>
<reference evidence="9" key="2">
    <citation type="submission" date="2025-08" db="UniProtKB">
        <authorList>
            <consortium name="RefSeq"/>
        </authorList>
    </citation>
    <scope>IDENTIFICATION</scope>
    <source>
        <tissue evidence="9">Young leaves</tissue>
    </source>
</reference>
<dbReference type="InterPro" id="IPR019378">
    <property type="entry name" value="GDP-Fuc_O-FucTrfase"/>
</dbReference>
<keyword evidence="2" id="KW-0328">Glycosyltransferase</keyword>
<dbReference type="GeneID" id="103701261"/>